<organism evidence="2 3">
    <name type="scientific">Staphylotrichum longicolle</name>
    <dbReference type="NCBI Taxonomy" id="669026"/>
    <lineage>
        <taxon>Eukaryota</taxon>
        <taxon>Fungi</taxon>
        <taxon>Dikarya</taxon>
        <taxon>Ascomycota</taxon>
        <taxon>Pezizomycotina</taxon>
        <taxon>Sordariomycetes</taxon>
        <taxon>Sordariomycetidae</taxon>
        <taxon>Sordariales</taxon>
        <taxon>Chaetomiaceae</taxon>
        <taxon>Staphylotrichum</taxon>
    </lineage>
</organism>
<evidence type="ECO:0000313" key="2">
    <source>
        <dbReference type="EMBL" id="KAG7291521.1"/>
    </source>
</evidence>
<evidence type="ECO:0000313" key="3">
    <source>
        <dbReference type="Proteomes" id="UP001197093"/>
    </source>
</evidence>
<dbReference type="EMBL" id="JAHCVI010000001">
    <property type="protein sequence ID" value="KAG7291521.1"/>
    <property type="molecule type" value="Genomic_DNA"/>
</dbReference>
<dbReference type="Proteomes" id="UP001197093">
    <property type="component" value="Unassembled WGS sequence"/>
</dbReference>
<dbReference type="GO" id="GO:0003676">
    <property type="term" value="F:nucleic acid binding"/>
    <property type="evidence" value="ECO:0007669"/>
    <property type="project" value="InterPro"/>
</dbReference>
<accession>A0AAD4F1C2</accession>
<keyword evidence="3" id="KW-1185">Reference proteome</keyword>
<gene>
    <name evidence="2" type="ORF">NEMBOFW57_001540</name>
</gene>
<proteinExistence type="predicted"/>
<feature type="compositionally biased region" description="Low complexity" evidence="1">
    <location>
        <begin position="15"/>
        <end position="26"/>
    </location>
</feature>
<dbReference type="CDD" id="cd12254">
    <property type="entry name" value="RRM_hnRNPH_ESRPs_RBM12_like"/>
    <property type="match status" value="1"/>
</dbReference>
<feature type="compositionally biased region" description="Low complexity" evidence="1">
    <location>
        <begin position="84"/>
        <end position="94"/>
    </location>
</feature>
<evidence type="ECO:0008006" key="4">
    <source>
        <dbReference type="Google" id="ProtNLM"/>
    </source>
</evidence>
<protein>
    <recommendedName>
        <fullName evidence="4">RRM domain-containing protein</fullName>
    </recommendedName>
</protein>
<feature type="region of interest" description="Disordered" evidence="1">
    <location>
        <begin position="1"/>
        <end position="118"/>
    </location>
</feature>
<dbReference type="InterPro" id="IPR035979">
    <property type="entry name" value="RBD_domain_sf"/>
</dbReference>
<comment type="caution">
    <text evidence="2">The sequence shown here is derived from an EMBL/GenBank/DDBJ whole genome shotgun (WGS) entry which is preliminary data.</text>
</comment>
<dbReference type="SUPFAM" id="SSF54928">
    <property type="entry name" value="RNA-binding domain, RBD"/>
    <property type="match status" value="1"/>
</dbReference>
<dbReference type="InterPro" id="IPR012677">
    <property type="entry name" value="Nucleotide-bd_a/b_plait_sf"/>
</dbReference>
<evidence type="ECO:0000256" key="1">
    <source>
        <dbReference type="SAM" id="MobiDB-lite"/>
    </source>
</evidence>
<feature type="region of interest" description="Disordered" evidence="1">
    <location>
        <begin position="291"/>
        <end position="315"/>
    </location>
</feature>
<sequence>MATVTSKNNEPVTGRNSRMSNSSKNRFASFIDPEDHDHEENGGGVMLRDFEDDNHYGSASTPVGTNSNTSSSHGPATEPRKKSSFVSFSKPPSFGRRNTIAPIGGGRHLEHHTNVNGGASLDNSVNDWNANAGADKVQSNIHSQMGSAQNMQFSYPQGPNVPVGTTTPAADGGALPHSHSADALGYSWGTTPVAYNSGRNAYNTPQTAGYGDARGKTLGANFPFMNTETTPSHVPQNAGNNPMATPQSTSVIGQYNQTEPRNFAPRIGAMPMFMPPPPAFNLGCQTSKKHEEFQFPGPDSDPFLSPARKGPDAHGNSQALVLPSVPENHQLALISREAFRGPVPAEVRVMRSAQLNELTDGPMGLPTQEVALNPQNFPFMESTTQAVPVGHGVVKIKNIPFGTKRAEIIAFLGRNSKILNDNQEPVHIIMERVSSKTQDCYVEFMTAQDAVRAVDRHRDNIQKGRPSRLGERPVEVLLSSQAALMQDLFPLASGVWWDNGKPVIQAPIDGQPWKTFKGFVTEEEMTMLVKHVEIPQRSPYSKECPQRPYECMISTIKKLPWYMADRITLRQRHAIYEATVKLIGLLKQTLQRNHRGHETTLNQQLLKRLVTAAMLCPGFSVVQKDNISILADMEPERARMFNQPRFADQWVHLHGICPKPGVPIDVLEWYIAIIREETTRYIHNKHIIERNEIQRTSNFTSLYFGYIWYEIGLPTGKELDNLSLHAVARRELAVIERAFRRAFPLTSFHEDELN</sequence>
<dbReference type="Gene3D" id="3.30.70.330">
    <property type="match status" value="1"/>
</dbReference>
<name>A0AAD4F1C2_9PEZI</name>
<dbReference type="AlphaFoldDB" id="A0AAD4F1C2"/>
<feature type="compositionally biased region" description="Polar residues" evidence="1">
    <location>
        <begin position="57"/>
        <end position="74"/>
    </location>
</feature>
<reference evidence="2" key="1">
    <citation type="submission" date="2023-02" db="EMBL/GenBank/DDBJ databases">
        <authorList>
            <person name="Palmer J.M."/>
        </authorList>
    </citation>
    <scope>NUCLEOTIDE SEQUENCE</scope>
    <source>
        <strain evidence="2">FW57</strain>
    </source>
</reference>
<feature type="compositionally biased region" description="Polar residues" evidence="1">
    <location>
        <begin position="1"/>
        <end position="11"/>
    </location>
</feature>